<gene>
    <name evidence="2" type="ORF">FisN_26Hh038</name>
</gene>
<keyword evidence="3" id="KW-1185">Reference proteome</keyword>
<feature type="region of interest" description="Disordered" evidence="1">
    <location>
        <begin position="174"/>
        <end position="194"/>
    </location>
</feature>
<dbReference type="EMBL" id="BDSP01000132">
    <property type="protein sequence ID" value="GAX18745.1"/>
    <property type="molecule type" value="Genomic_DNA"/>
</dbReference>
<evidence type="ECO:0000313" key="3">
    <source>
        <dbReference type="Proteomes" id="UP000198406"/>
    </source>
</evidence>
<dbReference type="OrthoDB" id="38595at2759"/>
<reference evidence="2 3" key="1">
    <citation type="journal article" date="2015" name="Plant Cell">
        <title>Oil accumulation by the oleaginous diatom Fistulifera solaris as revealed by the genome and transcriptome.</title>
        <authorList>
            <person name="Tanaka T."/>
            <person name="Maeda Y."/>
            <person name="Veluchamy A."/>
            <person name="Tanaka M."/>
            <person name="Abida H."/>
            <person name="Marechal E."/>
            <person name="Bowler C."/>
            <person name="Muto M."/>
            <person name="Sunaga Y."/>
            <person name="Tanaka M."/>
            <person name="Yoshino T."/>
            <person name="Taniguchi T."/>
            <person name="Fukuda Y."/>
            <person name="Nemoto M."/>
            <person name="Matsumoto M."/>
            <person name="Wong P.S."/>
            <person name="Aburatani S."/>
            <person name="Fujibuchi W."/>
        </authorList>
    </citation>
    <scope>NUCLEOTIDE SEQUENCE [LARGE SCALE GENOMIC DNA]</scope>
    <source>
        <strain evidence="2 3">JPCC DA0580</strain>
    </source>
</reference>
<dbReference type="Proteomes" id="UP000198406">
    <property type="component" value="Unassembled WGS sequence"/>
</dbReference>
<comment type="caution">
    <text evidence="2">The sequence shown here is derived from an EMBL/GenBank/DDBJ whole genome shotgun (WGS) entry which is preliminary data.</text>
</comment>
<proteinExistence type="predicted"/>
<dbReference type="AlphaFoldDB" id="A0A1Z5JXJ3"/>
<name>A0A1Z5JXJ3_FISSO</name>
<evidence type="ECO:0000313" key="2">
    <source>
        <dbReference type="EMBL" id="GAX18745.1"/>
    </source>
</evidence>
<dbReference type="InParanoid" id="A0A1Z5JXJ3"/>
<organism evidence="2 3">
    <name type="scientific">Fistulifera solaris</name>
    <name type="common">Oleaginous diatom</name>
    <dbReference type="NCBI Taxonomy" id="1519565"/>
    <lineage>
        <taxon>Eukaryota</taxon>
        <taxon>Sar</taxon>
        <taxon>Stramenopiles</taxon>
        <taxon>Ochrophyta</taxon>
        <taxon>Bacillariophyta</taxon>
        <taxon>Bacillariophyceae</taxon>
        <taxon>Bacillariophycidae</taxon>
        <taxon>Naviculales</taxon>
        <taxon>Naviculaceae</taxon>
        <taxon>Fistulifera</taxon>
    </lineage>
</organism>
<accession>A0A1Z5JXJ3</accession>
<sequence>MTITVKKAGEKLAKAVVQSNAPRAITAAEAPHVPPAKASTTTSMQPWNNWFNTALRDFLGEERYKKYRNFAAFMPDDIYDLSPVPKPAQKIPISKTDPTITAEWRYPSPGSQKPVRMPQFDLDMKEDPYDSGYFKRDTRRRHLFSELANKDVEKLKLEMMDPEDPSVVEEKQKVEAGPVSSPGNKGVFATGPTDFDPTGLRATMSATWGALEKSLDAHMPNHLPKPVWKGKEDEIIQWYKERDLPVPVGGYYEPLKTPVYRRVARW</sequence>
<protein>
    <submittedName>
        <fullName evidence="2">Uncharacterized protein</fullName>
    </submittedName>
</protein>
<evidence type="ECO:0000256" key="1">
    <source>
        <dbReference type="SAM" id="MobiDB-lite"/>
    </source>
</evidence>